<feature type="non-terminal residue" evidence="3">
    <location>
        <position position="1"/>
    </location>
</feature>
<feature type="compositionally biased region" description="Low complexity" evidence="1">
    <location>
        <begin position="163"/>
        <end position="173"/>
    </location>
</feature>
<name>A0A8S9Y345_APOLU</name>
<comment type="caution">
    <text evidence="3">The sequence shown here is derived from an EMBL/GenBank/DDBJ whole genome shotgun (WGS) entry which is preliminary data.</text>
</comment>
<keyword evidence="2" id="KW-0732">Signal</keyword>
<dbReference type="EMBL" id="WIXP02000002">
    <property type="protein sequence ID" value="KAF6215244.1"/>
    <property type="molecule type" value="Genomic_DNA"/>
</dbReference>
<feature type="compositionally biased region" description="Polar residues" evidence="1">
    <location>
        <begin position="132"/>
        <end position="151"/>
    </location>
</feature>
<evidence type="ECO:0008006" key="5">
    <source>
        <dbReference type="Google" id="ProtNLM"/>
    </source>
</evidence>
<organism evidence="3 4">
    <name type="scientific">Apolygus lucorum</name>
    <name type="common">Small green plant bug</name>
    <name type="synonym">Lygocoris lucorum</name>
    <dbReference type="NCBI Taxonomy" id="248454"/>
    <lineage>
        <taxon>Eukaryota</taxon>
        <taxon>Metazoa</taxon>
        <taxon>Ecdysozoa</taxon>
        <taxon>Arthropoda</taxon>
        <taxon>Hexapoda</taxon>
        <taxon>Insecta</taxon>
        <taxon>Pterygota</taxon>
        <taxon>Neoptera</taxon>
        <taxon>Paraneoptera</taxon>
        <taxon>Hemiptera</taxon>
        <taxon>Heteroptera</taxon>
        <taxon>Panheteroptera</taxon>
        <taxon>Cimicomorpha</taxon>
        <taxon>Miridae</taxon>
        <taxon>Mirini</taxon>
        <taxon>Apolygus</taxon>
    </lineage>
</organism>
<dbReference type="OrthoDB" id="6628699at2759"/>
<feature type="region of interest" description="Disordered" evidence="1">
    <location>
        <begin position="67"/>
        <end position="185"/>
    </location>
</feature>
<feature type="region of interest" description="Disordered" evidence="1">
    <location>
        <begin position="468"/>
        <end position="529"/>
    </location>
</feature>
<evidence type="ECO:0000313" key="4">
    <source>
        <dbReference type="Proteomes" id="UP000466442"/>
    </source>
</evidence>
<evidence type="ECO:0000313" key="3">
    <source>
        <dbReference type="EMBL" id="KAF6215244.1"/>
    </source>
</evidence>
<feature type="compositionally biased region" description="Low complexity" evidence="1">
    <location>
        <begin position="83"/>
        <end position="93"/>
    </location>
</feature>
<feature type="compositionally biased region" description="Polar residues" evidence="1">
    <location>
        <begin position="473"/>
        <end position="495"/>
    </location>
</feature>
<evidence type="ECO:0000256" key="2">
    <source>
        <dbReference type="SAM" id="SignalP"/>
    </source>
</evidence>
<feature type="compositionally biased region" description="Polar residues" evidence="1">
    <location>
        <begin position="548"/>
        <end position="580"/>
    </location>
</feature>
<feature type="compositionally biased region" description="Low complexity" evidence="1">
    <location>
        <begin position="507"/>
        <end position="522"/>
    </location>
</feature>
<feature type="signal peptide" evidence="2">
    <location>
        <begin position="1"/>
        <end position="21"/>
    </location>
</feature>
<keyword evidence="4" id="KW-1185">Reference proteome</keyword>
<sequence>MASATSYLAALLFLCFNAASAITNSQESQQQQQHYPQLQYQGFNNQIGGLSPQEQILQDVQQHRFFGGPQRQRQPPQNPPFQPSSSGFQGFHSSENRFPYHNFQTNYQPERPKPVLLQPTYSDDYKPLRQPEIQQNFQPPLSFTPQNSFTPSFPPPSEQTNYQQAQPSFNQPQQQPPSPTFHQGFQAFDNNYVAPEKQKKHQQYLTETVIPKQPPTATYRPDLKEETPSWVLETQPANSPYKKQKPLEAITFATEVYKPSTQAPRVVKYRPRPKQEEKDVQLKDQSDEIFIKTDRKKLYEQLIQSDKKSTLGDSVAQLPEYPGGFAGFPGLPSGKDGAIPETVFLANGQKLKIASAPSKSQKNKNVKTVIIQQTTTTTPAPPKVSFEELTKGVLPPGAEYELIRQGQDGGLEKVQNIPQKKVTFVILEEQPDGSVKVQGVRGSENEPTETKGSEVDSIIAKLKNGEIKLPPSTKLSKPNKQTYQSVTPSESQASHNYVKHDGKVSEKVTTSPKRKPTTSSPVFVHSTPSISLNSHSGPVFQEDFAKITTESTPRVPQYTSPQYTSPQYTSPQYTSPKYNSPTPTPPKFLPTLAPHNDDSINYIPSSTYNPVYSTTTGQISTTTNPPPTSTPSPATYSFTPQSQSTSYPNEDYYSFQTPSPNSHIGSSSPVAILGDTLKANGLYAMARYLRQSGLDMVLNET</sequence>
<dbReference type="AlphaFoldDB" id="A0A8S9Y345"/>
<feature type="chain" id="PRO_5035787321" description="DUF4794 domain-containing protein" evidence="2">
    <location>
        <begin position="22"/>
        <end position="701"/>
    </location>
</feature>
<feature type="compositionally biased region" description="Polar residues" evidence="1">
    <location>
        <begin position="602"/>
        <end position="613"/>
    </location>
</feature>
<reference evidence="3" key="1">
    <citation type="journal article" date="2021" name="Mol. Ecol. Resour.">
        <title>Apolygus lucorum genome provides insights into omnivorousness and mesophyll feeding.</title>
        <authorList>
            <person name="Liu Y."/>
            <person name="Liu H."/>
            <person name="Wang H."/>
            <person name="Huang T."/>
            <person name="Liu B."/>
            <person name="Yang B."/>
            <person name="Yin L."/>
            <person name="Li B."/>
            <person name="Zhang Y."/>
            <person name="Zhang S."/>
            <person name="Jiang F."/>
            <person name="Zhang X."/>
            <person name="Ren Y."/>
            <person name="Wang B."/>
            <person name="Wang S."/>
            <person name="Lu Y."/>
            <person name="Wu K."/>
            <person name="Fan W."/>
            <person name="Wang G."/>
        </authorList>
    </citation>
    <scope>NUCLEOTIDE SEQUENCE</scope>
    <source>
        <strain evidence="3">12Hb</strain>
    </source>
</reference>
<feature type="region of interest" description="Disordered" evidence="1">
    <location>
        <begin position="433"/>
        <end position="455"/>
    </location>
</feature>
<feature type="region of interest" description="Disordered" evidence="1">
    <location>
        <begin position="548"/>
        <end position="666"/>
    </location>
</feature>
<accession>A0A8S9Y345</accession>
<feature type="compositionally biased region" description="Low complexity" evidence="1">
    <location>
        <begin position="631"/>
        <end position="640"/>
    </location>
</feature>
<feature type="compositionally biased region" description="Low complexity" evidence="1">
    <location>
        <begin position="614"/>
        <end position="623"/>
    </location>
</feature>
<feature type="compositionally biased region" description="Polar residues" evidence="1">
    <location>
        <begin position="641"/>
        <end position="666"/>
    </location>
</feature>
<evidence type="ECO:0000256" key="1">
    <source>
        <dbReference type="SAM" id="MobiDB-lite"/>
    </source>
</evidence>
<protein>
    <recommendedName>
        <fullName evidence="5">DUF4794 domain-containing protein</fullName>
    </recommendedName>
</protein>
<gene>
    <name evidence="3" type="ORF">GE061_009996</name>
</gene>
<dbReference type="Proteomes" id="UP000466442">
    <property type="component" value="Unassembled WGS sequence"/>
</dbReference>
<proteinExistence type="predicted"/>